<evidence type="ECO:0000256" key="1">
    <source>
        <dbReference type="SAM" id="Phobius"/>
    </source>
</evidence>
<protein>
    <submittedName>
        <fullName evidence="2">Uncharacterized protein</fullName>
    </submittedName>
</protein>
<organism evidence="2 3">
    <name type="scientific">Triparma laevis f. longispina</name>
    <dbReference type="NCBI Taxonomy" id="1714387"/>
    <lineage>
        <taxon>Eukaryota</taxon>
        <taxon>Sar</taxon>
        <taxon>Stramenopiles</taxon>
        <taxon>Ochrophyta</taxon>
        <taxon>Bolidophyceae</taxon>
        <taxon>Parmales</taxon>
        <taxon>Triparmaceae</taxon>
        <taxon>Triparma</taxon>
    </lineage>
</organism>
<dbReference type="InterPro" id="IPR026906">
    <property type="entry name" value="LRR_5"/>
</dbReference>
<dbReference type="SUPFAM" id="SSF52058">
    <property type="entry name" value="L domain-like"/>
    <property type="match status" value="1"/>
</dbReference>
<dbReference type="AlphaFoldDB" id="A0A9W7AMP9"/>
<dbReference type="InterPro" id="IPR011990">
    <property type="entry name" value="TPR-like_helical_dom_sf"/>
</dbReference>
<accession>A0A9W7AMP9</accession>
<dbReference type="Pfam" id="PF13306">
    <property type="entry name" value="LRR_5"/>
    <property type="match status" value="1"/>
</dbReference>
<comment type="caution">
    <text evidence="2">The sequence shown here is derived from an EMBL/GenBank/DDBJ whole genome shotgun (WGS) entry which is preliminary data.</text>
</comment>
<dbReference type="EMBL" id="BRXW01000672">
    <property type="protein sequence ID" value="GMH73366.1"/>
    <property type="molecule type" value="Genomic_DNA"/>
</dbReference>
<keyword evidence="1" id="KW-0812">Transmembrane</keyword>
<dbReference type="Proteomes" id="UP001165122">
    <property type="component" value="Unassembled WGS sequence"/>
</dbReference>
<feature type="transmembrane region" description="Helical" evidence="1">
    <location>
        <begin position="72"/>
        <end position="94"/>
    </location>
</feature>
<name>A0A9W7AMP9_9STRA</name>
<keyword evidence="3" id="KW-1185">Reference proteome</keyword>
<evidence type="ECO:0000313" key="3">
    <source>
        <dbReference type="Proteomes" id="UP001165122"/>
    </source>
</evidence>
<proteinExistence type="predicted"/>
<evidence type="ECO:0000313" key="2">
    <source>
        <dbReference type="EMBL" id="GMH73366.1"/>
    </source>
</evidence>
<keyword evidence="1" id="KW-1133">Transmembrane helix</keyword>
<sequence length="283" mass="31625">MATVDFKRLLIGFILDEMLMSLRLTTKAWKAVAEEVIDEGVSSGSIIVHGGKDIRKKAWQDREVRRKLVKRMVFFLNVTNIGVHACCVAINLVVVDIPEGVEIIGAAAFQQCVSLTTVSFPTTLKLIGIAAFASCPSLDDIDLLYTKLRELVEKKARGKKKKKKKKKKTNDPKKLEILDACMALGGVCGFVGDFDDARRYLKRAKEGYEEQLGRDDKKMLEVSRGLIMSTRSSQGEKIEKSSDLLKRMERVLGEENVVTLETLNDLGGMLDENGEHEEAIKIY</sequence>
<dbReference type="Gene3D" id="1.25.40.10">
    <property type="entry name" value="Tetratricopeptide repeat domain"/>
    <property type="match status" value="1"/>
</dbReference>
<dbReference type="InterPro" id="IPR032675">
    <property type="entry name" value="LRR_dom_sf"/>
</dbReference>
<reference evidence="3" key="1">
    <citation type="journal article" date="2023" name="Commun. Biol.">
        <title>Genome analysis of Parmales, the sister group of diatoms, reveals the evolutionary specialization of diatoms from phago-mixotrophs to photoautotrophs.</title>
        <authorList>
            <person name="Ban H."/>
            <person name="Sato S."/>
            <person name="Yoshikawa S."/>
            <person name="Yamada K."/>
            <person name="Nakamura Y."/>
            <person name="Ichinomiya M."/>
            <person name="Sato N."/>
            <person name="Blanc-Mathieu R."/>
            <person name="Endo H."/>
            <person name="Kuwata A."/>
            <person name="Ogata H."/>
        </authorList>
    </citation>
    <scope>NUCLEOTIDE SEQUENCE [LARGE SCALE GENOMIC DNA]</scope>
    <source>
        <strain evidence="3">NIES 3700</strain>
    </source>
</reference>
<dbReference type="Gene3D" id="3.80.10.10">
    <property type="entry name" value="Ribonuclease Inhibitor"/>
    <property type="match status" value="1"/>
</dbReference>
<dbReference type="SUPFAM" id="SSF48452">
    <property type="entry name" value="TPR-like"/>
    <property type="match status" value="1"/>
</dbReference>
<keyword evidence="1" id="KW-0472">Membrane</keyword>
<gene>
    <name evidence="2" type="ORF">TrLO_g1019</name>
</gene>